<keyword evidence="5" id="KW-1185">Reference proteome</keyword>
<dbReference type="SUPFAM" id="SSF51735">
    <property type="entry name" value="NAD(P)-binding Rossmann-fold domains"/>
    <property type="match status" value="1"/>
</dbReference>
<dbReference type="Gene3D" id="3.40.50.261">
    <property type="entry name" value="Succinyl-CoA synthetase domains"/>
    <property type="match status" value="2"/>
</dbReference>
<dbReference type="Gene3D" id="3.30.1490.20">
    <property type="entry name" value="ATP-grasp fold, A domain"/>
    <property type="match status" value="1"/>
</dbReference>
<dbReference type="InterPro" id="IPR016102">
    <property type="entry name" value="Succinyl-CoA_synth-like"/>
</dbReference>
<evidence type="ECO:0000259" key="3">
    <source>
        <dbReference type="PROSITE" id="PS50975"/>
    </source>
</evidence>
<dbReference type="SUPFAM" id="SSF56059">
    <property type="entry name" value="Glutathione synthetase ATP-binding domain-like"/>
    <property type="match status" value="1"/>
</dbReference>
<evidence type="ECO:0000313" key="5">
    <source>
        <dbReference type="Proteomes" id="UP000267128"/>
    </source>
</evidence>
<dbReference type="AlphaFoldDB" id="A0A3N0CHD4"/>
<gene>
    <name evidence="4" type="ORF">EFK50_13955</name>
</gene>
<dbReference type="OrthoDB" id="190266at2"/>
<comment type="caution">
    <text evidence="4">The sequence shown here is derived from an EMBL/GenBank/DDBJ whole genome shotgun (WGS) entry which is preliminary data.</text>
</comment>
<dbReference type="GO" id="GO:0046872">
    <property type="term" value="F:metal ion binding"/>
    <property type="evidence" value="ECO:0007669"/>
    <property type="project" value="InterPro"/>
</dbReference>
<dbReference type="GO" id="GO:0005524">
    <property type="term" value="F:ATP binding"/>
    <property type="evidence" value="ECO:0007669"/>
    <property type="project" value="UniProtKB-UniRule"/>
</dbReference>
<dbReference type="PANTHER" id="PTHR42793">
    <property type="entry name" value="COA BINDING DOMAIN CONTAINING PROTEIN"/>
    <property type="match status" value="1"/>
</dbReference>
<dbReference type="SUPFAM" id="SSF52210">
    <property type="entry name" value="Succinyl-CoA synthetase domains"/>
    <property type="match status" value="2"/>
</dbReference>
<keyword evidence="1" id="KW-0067">ATP-binding</keyword>
<dbReference type="Pfam" id="PF13607">
    <property type="entry name" value="Succ_CoA_lig"/>
    <property type="match status" value="1"/>
</dbReference>
<accession>A0A3N0CHD4</accession>
<dbReference type="Pfam" id="PF13380">
    <property type="entry name" value="CoA_binding_2"/>
    <property type="match status" value="1"/>
</dbReference>
<dbReference type="PROSITE" id="PS50975">
    <property type="entry name" value="ATP_GRASP"/>
    <property type="match status" value="1"/>
</dbReference>
<dbReference type="Gene3D" id="3.30.470.20">
    <property type="entry name" value="ATP-grasp fold, B domain"/>
    <property type="match status" value="1"/>
</dbReference>
<dbReference type="SMART" id="SM00881">
    <property type="entry name" value="CoA_binding"/>
    <property type="match status" value="1"/>
</dbReference>
<dbReference type="PANTHER" id="PTHR42793:SF1">
    <property type="entry name" value="PEPTIDYL-LYSINE N-ACETYLTRANSFERASE PATZ"/>
    <property type="match status" value="1"/>
</dbReference>
<reference evidence="4 5" key="1">
    <citation type="submission" date="2018-11" db="EMBL/GenBank/DDBJ databases">
        <authorList>
            <person name="Li F."/>
        </authorList>
    </citation>
    <scope>NUCLEOTIDE SEQUENCE [LARGE SCALE GENOMIC DNA]</scope>
    <source>
        <strain evidence="4 5">Gsoil 097</strain>
    </source>
</reference>
<proteinExistence type="predicted"/>
<name>A0A3N0CHD4_9ACTN</name>
<evidence type="ECO:0000256" key="1">
    <source>
        <dbReference type="PROSITE-ProRule" id="PRU00409"/>
    </source>
</evidence>
<dbReference type="InterPro" id="IPR011761">
    <property type="entry name" value="ATP-grasp"/>
</dbReference>
<dbReference type="Pfam" id="PF13549">
    <property type="entry name" value="ATP-grasp_5"/>
    <property type="match status" value="1"/>
</dbReference>
<dbReference type="Proteomes" id="UP000267128">
    <property type="component" value="Unassembled WGS sequence"/>
</dbReference>
<dbReference type="InterPro" id="IPR036291">
    <property type="entry name" value="NAD(P)-bd_dom_sf"/>
</dbReference>
<protein>
    <submittedName>
        <fullName evidence="4">CoA-binding protein</fullName>
    </submittedName>
</protein>
<dbReference type="InterPro" id="IPR003781">
    <property type="entry name" value="CoA-bd"/>
</dbReference>
<dbReference type="InterPro" id="IPR013815">
    <property type="entry name" value="ATP_grasp_subdomain_1"/>
</dbReference>
<keyword evidence="1" id="KW-0547">Nucleotide-binding</keyword>
<organism evidence="4 5">
    <name type="scientific">Nocardioides marmoriginsengisoli</name>
    <dbReference type="NCBI Taxonomy" id="661483"/>
    <lineage>
        <taxon>Bacteria</taxon>
        <taxon>Bacillati</taxon>
        <taxon>Actinomycetota</taxon>
        <taxon>Actinomycetes</taxon>
        <taxon>Propionibacteriales</taxon>
        <taxon>Nocardioidaceae</taxon>
        <taxon>Nocardioides</taxon>
    </lineage>
</organism>
<evidence type="ECO:0000313" key="4">
    <source>
        <dbReference type="EMBL" id="RNL62838.1"/>
    </source>
</evidence>
<sequence>MTPSSDQQVSEPRSLRALFEPRRVAVVGASAREGSVGNLVWRNLSSFEGDVVPVNIRGGELEGHHVHRSLREVTGPLDLAVVTVPAEATPGVIADAAAAGVGACIVLSGGFAEAGEHGRVLQEQLVTLARGAGMLLLGPNSLGLQVVGTSLNASLTRESIAVAGGVSLVTQSGSYAMSLPVLSADDGFGFAIGCSIGNRSDIDEAEVLGHLAARSDTRVVCLLLESVGAGEALLEQVRALVPDKPVVVTLLGQSPSGARAAASHSAALATSRRVWEDVLVSAGAIVTRTGLEMLDVAALLDAGPVPGGNRVAVVTNSGGIGTELTDLLQAEGLEVPELSDTLQQRLARDLPSYASPRNPVDITPVWSRFADLYPSLVEDLARSGEVDVVVAVLLQRAADHAVAERLVDTVQTLRRDGVPVTVCVCWVAAQSQRPVAAMLRRADVPVLEWPERTARAIGHAVRFGRLRSAPAVLHPTSAESGADTPPGLGSDPAVDLAFAADQGIPLVPGTLCRDEKAAVEAAADLGYPVVVKLQHHSITHKSDVGGVVPGLRDANEVRAAARRLLGSYQDAQVLIQPMVAGVELLVGGLRDPTFGPVVVVGLGGVLVEILDDVRFAAAPLSEPEARALLRSLDGAAILDGVRGSPGVDVAAVAQLVCRMGDLMVRHRDLDALELNPVLATPAGCVCVDVRVSTATPERPNNRRPFSPPRTEPGKVRCP</sequence>
<evidence type="ECO:0000256" key="2">
    <source>
        <dbReference type="SAM" id="MobiDB-lite"/>
    </source>
</evidence>
<feature type="region of interest" description="Disordered" evidence="2">
    <location>
        <begin position="695"/>
        <end position="718"/>
    </location>
</feature>
<dbReference type="InterPro" id="IPR032875">
    <property type="entry name" value="Succ_CoA_lig_flav_dom"/>
</dbReference>
<dbReference type="Gene3D" id="3.40.50.720">
    <property type="entry name" value="NAD(P)-binding Rossmann-like Domain"/>
    <property type="match status" value="1"/>
</dbReference>
<feature type="domain" description="ATP-grasp" evidence="3">
    <location>
        <begin position="496"/>
        <end position="700"/>
    </location>
</feature>
<dbReference type="EMBL" id="RJSE01000007">
    <property type="protein sequence ID" value="RNL62838.1"/>
    <property type="molecule type" value="Genomic_DNA"/>
</dbReference>